<dbReference type="RefSeq" id="WP_165638086.1">
    <property type="nucleotide sequence ID" value="NZ_VIKT02000013.1"/>
</dbReference>
<accession>A0A9E5JPP5</accession>
<dbReference type="InterPro" id="IPR032369">
    <property type="entry name" value="DUF4872"/>
</dbReference>
<keyword evidence="4" id="KW-1185">Reference proteome</keyword>
<dbReference type="AlphaFoldDB" id="A0A9E5JPP5"/>
<proteinExistence type="predicted"/>
<evidence type="ECO:0000313" key="3">
    <source>
        <dbReference type="EMBL" id="NHF63315.1"/>
    </source>
</evidence>
<protein>
    <submittedName>
        <fullName evidence="3">BtrH N-terminal domain-containing protein</fullName>
    </submittedName>
</protein>
<feature type="region of interest" description="Disordered" evidence="1">
    <location>
        <begin position="33"/>
        <end position="54"/>
    </location>
</feature>
<evidence type="ECO:0000256" key="1">
    <source>
        <dbReference type="SAM" id="MobiDB-lite"/>
    </source>
</evidence>
<organism evidence="3 4">
    <name type="scientific">Microcella pacifica</name>
    <dbReference type="NCBI Taxonomy" id="2591847"/>
    <lineage>
        <taxon>Bacteria</taxon>
        <taxon>Bacillati</taxon>
        <taxon>Actinomycetota</taxon>
        <taxon>Actinomycetes</taxon>
        <taxon>Micrococcales</taxon>
        <taxon>Microbacteriaceae</taxon>
        <taxon>Microcella</taxon>
    </lineage>
</organism>
<evidence type="ECO:0000259" key="2">
    <source>
        <dbReference type="Pfam" id="PF16169"/>
    </source>
</evidence>
<reference evidence="3 4" key="1">
    <citation type="submission" date="2020-03" db="EMBL/GenBank/DDBJ databases">
        <title>Chryseoglobus sp. isolated from a deep-sea seamount.</title>
        <authorList>
            <person name="Zhang D.-C."/>
        </authorList>
    </citation>
    <scope>NUCLEOTIDE SEQUENCE [LARGE SCALE GENOMIC DNA]</scope>
    <source>
        <strain evidence="3 4">KN1116</strain>
    </source>
</reference>
<name>A0A9E5JPP5_9MICO</name>
<feature type="domain" description="DUF4872" evidence="2">
    <location>
        <begin position="253"/>
        <end position="422"/>
    </location>
</feature>
<feature type="compositionally biased region" description="Basic and acidic residues" evidence="1">
    <location>
        <begin position="33"/>
        <end position="46"/>
    </location>
</feature>
<dbReference type="EMBL" id="VIKT02000013">
    <property type="protein sequence ID" value="NHF63315.1"/>
    <property type="molecule type" value="Genomic_DNA"/>
</dbReference>
<sequence length="424" mass="45463">MTEHRHLKRLVRERMQRTGEAYTTALRHVLSARDDASTDTVTDSRPRPAPAAPQHRVSALARTMLAAAGLPVSEPMACGLGGGIGFLYAIFQYKQVEHPMLTIVAQHHPQPWLEAVTAHLNAASPAVEHRIVTSSSAKAAFDKLDATLETSPAWITVGRGGLPWHEIPEGPLGAAEAADPYPVVVTRGPEAGAYLIDDADGEMHTLSADELATAWALHKNGRFAIETLAPLSADTGVGADPADGGGFHSEVVEASPTPDAVRASVATTVAHLTGPVIHHAFDSNFGLSGMRKLATELRDDRTKAGWRRRFGDARSFEVGMLRLAECLTWVHTAPGGTRPLFAEFLREAAELLPAAERESWREAAREADAAGECWARVADTAAAGSTGNTDSTDSTDKEATFDEFADLVEQAIAHEERMVVQLSR</sequence>
<comment type="caution">
    <text evidence="3">The sequence shown here is derived from an EMBL/GenBank/DDBJ whole genome shotgun (WGS) entry which is preliminary data.</text>
</comment>
<dbReference type="Pfam" id="PF16169">
    <property type="entry name" value="DUF4872"/>
    <property type="match status" value="1"/>
</dbReference>
<gene>
    <name evidence="3" type="ORF">FK219_008690</name>
</gene>
<dbReference type="Proteomes" id="UP000818266">
    <property type="component" value="Unassembled WGS sequence"/>
</dbReference>
<evidence type="ECO:0000313" key="4">
    <source>
        <dbReference type="Proteomes" id="UP000818266"/>
    </source>
</evidence>